<reference evidence="2 3" key="1">
    <citation type="submission" date="2022-06" db="EMBL/GenBank/DDBJ databases">
        <title>Isolation of gut microbiota from human fecal samples.</title>
        <authorList>
            <person name="Pamer E.G."/>
            <person name="Barat B."/>
            <person name="Waligurski E."/>
            <person name="Medina S."/>
            <person name="Paddock L."/>
            <person name="Mostad J."/>
        </authorList>
    </citation>
    <scope>NUCLEOTIDE SEQUENCE [LARGE SCALE GENOMIC DNA]</scope>
    <source>
        <strain evidence="2 3">DFI.7.95</strain>
    </source>
</reference>
<gene>
    <name evidence="2" type="ORF">NE686_02985</name>
</gene>
<keyword evidence="1" id="KW-0812">Transmembrane</keyword>
<evidence type="ECO:0000313" key="2">
    <source>
        <dbReference type="EMBL" id="MCQ4922037.1"/>
    </source>
</evidence>
<accession>A0ABT1S7N7</accession>
<organism evidence="2 3">
    <name type="scientific">Tissierella carlieri</name>
    <dbReference type="NCBI Taxonomy" id="689904"/>
    <lineage>
        <taxon>Bacteria</taxon>
        <taxon>Bacillati</taxon>
        <taxon>Bacillota</taxon>
        <taxon>Tissierellia</taxon>
        <taxon>Tissierellales</taxon>
        <taxon>Tissierellaceae</taxon>
        <taxon>Tissierella</taxon>
    </lineage>
</organism>
<name>A0ABT1S7N7_9FIRM</name>
<dbReference type="PANTHER" id="PTHR37305">
    <property type="entry name" value="INTEGRAL MEMBRANE PROTEIN-RELATED"/>
    <property type="match status" value="1"/>
</dbReference>
<protein>
    <submittedName>
        <fullName evidence="2">ABC transporter permease</fullName>
    </submittedName>
</protein>
<feature type="transmembrane region" description="Helical" evidence="1">
    <location>
        <begin position="16"/>
        <end position="37"/>
    </location>
</feature>
<feature type="transmembrane region" description="Helical" evidence="1">
    <location>
        <begin position="57"/>
        <end position="78"/>
    </location>
</feature>
<feature type="transmembrane region" description="Helical" evidence="1">
    <location>
        <begin position="176"/>
        <end position="198"/>
    </location>
</feature>
<comment type="caution">
    <text evidence="2">The sequence shown here is derived from an EMBL/GenBank/DDBJ whole genome shotgun (WGS) entry which is preliminary data.</text>
</comment>
<evidence type="ECO:0000256" key="1">
    <source>
        <dbReference type="SAM" id="Phobius"/>
    </source>
</evidence>
<feature type="transmembrane region" description="Helical" evidence="1">
    <location>
        <begin position="104"/>
        <end position="128"/>
    </location>
</feature>
<dbReference type="Proteomes" id="UP001524478">
    <property type="component" value="Unassembled WGS sequence"/>
</dbReference>
<keyword evidence="1" id="KW-1133">Transmembrane helix</keyword>
<keyword evidence="1" id="KW-0472">Membrane</keyword>
<proteinExistence type="predicted"/>
<feature type="transmembrane region" description="Helical" evidence="1">
    <location>
        <begin position="148"/>
        <end position="169"/>
    </location>
</feature>
<dbReference type="PANTHER" id="PTHR37305:SF1">
    <property type="entry name" value="MEMBRANE PROTEIN"/>
    <property type="match status" value="1"/>
</dbReference>
<keyword evidence="3" id="KW-1185">Reference proteome</keyword>
<dbReference type="RefSeq" id="WP_256310372.1">
    <property type="nucleotide sequence ID" value="NZ_JANGAC010000002.1"/>
</dbReference>
<dbReference type="Pfam" id="PF12730">
    <property type="entry name" value="ABC2_membrane_4"/>
    <property type="match status" value="1"/>
</dbReference>
<sequence length="206" mass="23725">MMQLMRLELKKYKLQYHIIGVIIAILLIMAFITISLVDSMTDPTQTKDTYESTFMAINLLITVIFLVYSSVLISKIVISEYNNKTIMILFCYPVSRKKLMITKLLMVSIFTIIAMTISYLCCTLYLIVMDYYFDMVQGTFNRSYLNPYILEAVTSIVMSGVLSLIPFVIGMQKKSVPITIVSSLLVIFLRQVIITKIWNTEKLCRN</sequence>
<dbReference type="EMBL" id="JANGAC010000002">
    <property type="protein sequence ID" value="MCQ4922037.1"/>
    <property type="molecule type" value="Genomic_DNA"/>
</dbReference>
<evidence type="ECO:0000313" key="3">
    <source>
        <dbReference type="Proteomes" id="UP001524478"/>
    </source>
</evidence>